<dbReference type="AlphaFoldDB" id="A0A317UM45"/>
<proteinExistence type="predicted"/>
<dbReference type="VEuPathDB" id="FungiDB:BO83DRAFT_327496"/>
<comment type="caution">
    <text evidence="1">The sequence shown here is derived from an EMBL/GenBank/DDBJ whole genome shotgun (WGS) entry which is preliminary data.</text>
</comment>
<dbReference type="OrthoDB" id="4364638at2759"/>
<feature type="non-terminal residue" evidence="1">
    <location>
        <position position="1"/>
    </location>
</feature>
<evidence type="ECO:0000313" key="2">
    <source>
        <dbReference type="Proteomes" id="UP000246171"/>
    </source>
</evidence>
<organism evidence="1 2">
    <name type="scientific">Aspergillus eucalypticola (strain CBS 122712 / IBT 29274)</name>
    <dbReference type="NCBI Taxonomy" id="1448314"/>
    <lineage>
        <taxon>Eukaryota</taxon>
        <taxon>Fungi</taxon>
        <taxon>Dikarya</taxon>
        <taxon>Ascomycota</taxon>
        <taxon>Pezizomycotina</taxon>
        <taxon>Eurotiomycetes</taxon>
        <taxon>Eurotiomycetidae</taxon>
        <taxon>Eurotiales</taxon>
        <taxon>Aspergillaceae</taxon>
        <taxon>Aspergillus</taxon>
        <taxon>Aspergillus subgen. Circumdati</taxon>
    </lineage>
</organism>
<gene>
    <name evidence="1" type="ORF">BO83DRAFT_327496</name>
</gene>
<evidence type="ECO:0000313" key="1">
    <source>
        <dbReference type="EMBL" id="PWY61687.1"/>
    </source>
</evidence>
<reference evidence="1" key="1">
    <citation type="submission" date="2016-12" db="EMBL/GenBank/DDBJ databases">
        <title>The genomes of Aspergillus section Nigri reveals drivers in fungal speciation.</title>
        <authorList>
            <consortium name="DOE Joint Genome Institute"/>
            <person name="Vesth T.C."/>
            <person name="Nybo J."/>
            <person name="Theobald S."/>
            <person name="Brandl J."/>
            <person name="Frisvad J.C."/>
            <person name="Nielsen K.F."/>
            <person name="Lyhne E.K."/>
            <person name="Kogle M.E."/>
            <person name="Kuo A."/>
            <person name="Riley R."/>
            <person name="Clum A."/>
            <person name="Nolan M."/>
            <person name="Lipzen A."/>
            <person name="Salamov A."/>
            <person name="Henrissat B."/>
            <person name="Wiebenga A."/>
            <person name="De vries R.P."/>
            <person name="Grigoriev I.V."/>
            <person name="Mortensen U.H."/>
            <person name="Andersen M.R."/>
            <person name="Baker S.E."/>
        </authorList>
    </citation>
    <scope>NUCLEOTIDE SEQUENCE</scope>
    <source>
        <strain evidence="1">CBS 122712</strain>
    </source>
</reference>
<dbReference type="GeneID" id="37050052"/>
<name>A0A317UM45_ASPEC</name>
<accession>A0A317UM45</accession>
<sequence length="50" mass="5851">IKVNPIFSPNKLRVELRLRPLPGQRLDDIPELYINNTTEYEVDEILSSQI</sequence>
<dbReference type="Proteomes" id="UP000246171">
    <property type="component" value="Unassembled WGS sequence"/>
</dbReference>
<dbReference type="EMBL" id="MSFU01000063">
    <property type="protein sequence ID" value="PWY61687.1"/>
    <property type="molecule type" value="Genomic_DNA"/>
</dbReference>
<keyword evidence="2" id="KW-1185">Reference proteome</keyword>
<dbReference type="RefSeq" id="XP_025381777.1">
    <property type="nucleotide sequence ID" value="XM_025528090.1"/>
</dbReference>
<protein>
    <submittedName>
        <fullName evidence="1">Uncharacterized protein</fullName>
    </submittedName>
</protein>